<gene>
    <name evidence="2" type="ORF">GRF63_16050</name>
</gene>
<accession>A0A844XI71</accession>
<dbReference type="InterPro" id="IPR024624">
    <property type="entry name" value="Pyridox_Oxase_Alr4036_FMN-bd"/>
</dbReference>
<organism evidence="2 3">
    <name type="scientific">Aurantiacibacter rhizosphaerae</name>
    <dbReference type="NCBI Taxonomy" id="2691582"/>
    <lineage>
        <taxon>Bacteria</taxon>
        <taxon>Pseudomonadati</taxon>
        <taxon>Pseudomonadota</taxon>
        <taxon>Alphaproteobacteria</taxon>
        <taxon>Sphingomonadales</taxon>
        <taxon>Erythrobacteraceae</taxon>
        <taxon>Aurantiacibacter</taxon>
    </lineage>
</organism>
<dbReference type="EMBL" id="WUBR01000004">
    <property type="protein sequence ID" value="MWV29412.1"/>
    <property type="molecule type" value="Genomic_DNA"/>
</dbReference>
<proteinExistence type="predicted"/>
<name>A0A844XI71_9SPHN</name>
<evidence type="ECO:0000259" key="1">
    <source>
        <dbReference type="Pfam" id="PF12766"/>
    </source>
</evidence>
<evidence type="ECO:0000313" key="2">
    <source>
        <dbReference type="EMBL" id="MWV29412.1"/>
    </source>
</evidence>
<dbReference type="GO" id="GO:0010181">
    <property type="term" value="F:FMN binding"/>
    <property type="evidence" value="ECO:0007669"/>
    <property type="project" value="InterPro"/>
</dbReference>
<reference evidence="2 3" key="1">
    <citation type="submission" date="2019-12" db="EMBL/GenBank/DDBJ databases">
        <authorList>
            <person name="Lee S.D."/>
        </authorList>
    </citation>
    <scope>NUCLEOTIDE SEQUENCE [LARGE SCALE GENOMIC DNA]</scope>
    <source>
        <strain evidence="2 3">GH3-10</strain>
    </source>
</reference>
<dbReference type="Proteomes" id="UP000461409">
    <property type="component" value="Unassembled WGS sequence"/>
</dbReference>
<dbReference type="Gene3D" id="2.30.110.10">
    <property type="entry name" value="Electron Transport, Fmn-binding Protein, Chain A"/>
    <property type="match status" value="1"/>
</dbReference>
<comment type="caution">
    <text evidence="2">The sequence shown here is derived from an EMBL/GenBank/DDBJ whole genome shotgun (WGS) entry which is preliminary data.</text>
</comment>
<dbReference type="AlphaFoldDB" id="A0A844XI71"/>
<protein>
    <submittedName>
        <fullName evidence="2">Flavin-binding protein</fullName>
    </submittedName>
</protein>
<dbReference type="Pfam" id="PF12766">
    <property type="entry name" value="Pyridox_oxase_2"/>
    <property type="match status" value="1"/>
</dbReference>
<dbReference type="SUPFAM" id="SSF50475">
    <property type="entry name" value="FMN-binding split barrel"/>
    <property type="match status" value="1"/>
</dbReference>
<sequence length="200" mass="22081">MNGHFGEGRDIETLDNIRLDIAARLNEGATNRRSALHTPIVATADADARVMVLRAFEEADWRLRFHTDARAPKAGVIGEGAQVGVLFYDREAKLQLRCRGRGWIETDTPLVDAAWEASDNYARRCYLGEGPGAVSSKPTSGLPTEFEGVKPTDAQLAPAREHFAILLVELEEADWFSLAHDGHKRAIFDLKSGEGRWVSP</sequence>
<evidence type="ECO:0000313" key="3">
    <source>
        <dbReference type="Proteomes" id="UP000461409"/>
    </source>
</evidence>
<dbReference type="InterPro" id="IPR012349">
    <property type="entry name" value="Split_barrel_FMN-bd"/>
</dbReference>
<keyword evidence="3" id="KW-1185">Reference proteome</keyword>
<reference evidence="2 3" key="2">
    <citation type="submission" date="2020-02" db="EMBL/GenBank/DDBJ databases">
        <title>Erythrobacter dongmakensis sp. nov., isolated from a tidal mudflat.</title>
        <authorList>
            <person name="Kim I.S."/>
        </authorList>
    </citation>
    <scope>NUCLEOTIDE SEQUENCE [LARGE SCALE GENOMIC DNA]</scope>
    <source>
        <strain evidence="2 3">GH3-10</strain>
    </source>
</reference>
<feature type="domain" description="Pyridoxamine 5'-phosphate oxidase Alr4036 family FMN-binding" evidence="1">
    <location>
        <begin position="46"/>
        <end position="104"/>
    </location>
</feature>